<dbReference type="KEGG" id="atr:18422046"/>
<evidence type="ECO:0008006" key="3">
    <source>
        <dbReference type="Google" id="ProtNLM"/>
    </source>
</evidence>
<dbReference type="PANTHER" id="PTHR35279">
    <property type="match status" value="1"/>
</dbReference>
<dbReference type="Gene3D" id="2.115.10.20">
    <property type="entry name" value="Glycosyl hydrolase domain, family 43"/>
    <property type="match status" value="2"/>
</dbReference>
<name>W1NH82_AMBTC</name>
<reference evidence="2" key="1">
    <citation type="journal article" date="2013" name="Science">
        <title>The Amborella genome and the evolution of flowering plants.</title>
        <authorList>
            <consortium name="Amborella Genome Project"/>
        </authorList>
    </citation>
    <scope>NUCLEOTIDE SEQUENCE [LARGE SCALE GENOMIC DNA]</scope>
</reference>
<accession>W1NH82</accession>
<proteinExistence type="predicted"/>
<dbReference type="STRING" id="13333.W1NH82"/>
<sequence>MEATCYVNALASFPTILPFNTRTSATFLNYSLSSKPQKVLTHYACSKSCLTTHCFTRRDVAGDAIPESAKGPLDNDDNPTFNSSSTINNKSDFLLSETNTEGLVFDLGCRNSWDSKEIGSPVIRRYLSDDEERWCMWYHGRGDQTCDSIGFAISSNGVHWERGSGPARTTEDVGLVMHCSQDWWAFDTENIRPSDILIMSSNRDRASIGVYWLYYTGFNSEEIDMMTKPPIGNPDRGSGSHQIFRSLPGLAMSQDGKHWARIEGEHHSGALIDVGGEGEWDSTFIASPQVVYHCRNDLRMYYHSFDMQAGCFCIGLARSRDGIKWVKLGKIMGGGLPGSFDEGGVMGPQVVSKIGKESGEGYVMVYEGLKADGSRSIGLAESPDGLKDWRRCSEGVVVLGPSAEKDRWDNGGVGSPSVVRMDGGNEWRLYYRGFGKVGRSGIGMAVSDDGLKTFKRWKGFHL</sequence>
<dbReference type="OMA" id="DWDSLFI"/>
<dbReference type="eggNOG" id="KOG2084">
    <property type="taxonomic scope" value="Eukaryota"/>
</dbReference>
<organism evidence="1 2">
    <name type="scientific">Amborella trichopoda</name>
    <dbReference type="NCBI Taxonomy" id="13333"/>
    <lineage>
        <taxon>Eukaryota</taxon>
        <taxon>Viridiplantae</taxon>
        <taxon>Streptophyta</taxon>
        <taxon>Embryophyta</taxon>
        <taxon>Tracheophyta</taxon>
        <taxon>Spermatophyta</taxon>
        <taxon>Magnoliopsida</taxon>
        <taxon>Amborellales</taxon>
        <taxon>Amborellaceae</taxon>
        <taxon>Amborella</taxon>
    </lineage>
</organism>
<evidence type="ECO:0000313" key="1">
    <source>
        <dbReference type="EMBL" id="ERM94559.1"/>
    </source>
</evidence>
<dbReference type="Proteomes" id="UP000017836">
    <property type="component" value="Unassembled WGS sequence"/>
</dbReference>
<dbReference type="InterPro" id="IPR023296">
    <property type="entry name" value="Glyco_hydro_beta-prop_sf"/>
</dbReference>
<keyword evidence="2" id="KW-1185">Reference proteome</keyword>
<dbReference type="PANTHER" id="PTHR35279:SF1">
    <property type="entry name" value="ARABINANASE_LEVANSUCRASE_INVERTASE"/>
    <property type="match status" value="1"/>
</dbReference>
<dbReference type="Gramene" id="ERM94559">
    <property type="protein sequence ID" value="ERM94559"/>
    <property type="gene ID" value="AMTR_s00010p00267390"/>
</dbReference>
<evidence type="ECO:0000313" key="2">
    <source>
        <dbReference type="Proteomes" id="UP000017836"/>
    </source>
</evidence>
<dbReference type="AlphaFoldDB" id="W1NH82"/>
<dbReference type="HOGENOM" id="CLU_041216_0_0_1"/>
<dbReference type="EMBL" id="KI397513">
    <property type="protein sequence ID" value="ERM94559.1"/>
    <property type="molecule type" value="Genomic_DNA"/>
</dbReference>
<gene>
    <name evidence="1" type="ORF">AMTR_s00010p00267390</name>
</gene>
<dbReference type="OrthoDB" id="3510at2759"/>
<dbReference type="SUPFAM" id="SSF75005">
    <property type="entry name" value="Arabinanase/levansucrase/invertase"/>
    <property type="match status" value="3"/>
</dbReference>
<protein>
    <recommendedName>
        <fullName evidence="3">Glycosyl hydrolase family 32 N-terminal domain-containing protein</fullName>
    </recommendedName>
</protein>